<dbReference type="Proteomes" id="UP001341840">
    <property type="component" value="Unassembled WGS sequence"/>
</dbReference>
<reference evidence="2 3" key="1">
    <citation type="journal article" date="2023" name="Plants (Basel)">
        <title>Bridging the Gap: Combining Genomics and Transcriptomics Approaches to Understand Stylosanthes scabra, an Orphan Legume from the Brazilian Caatinga.</title>
        <authorList>
            <person name="Ferreira-Neto J.R.C."/>
            <person name="da Silva M.D."/>
            <person name="Binneck E."/>
            <person name="de Melo N.F."/>
            <person name="da Silva R.H."/>
            <person name="de Melo A.L.T.M."/>
            <person name="Pandolfi V."/>
            <person name="Bustamante F.O."/>
            <person name="Brasileiro-Vidal A.C."/>
            <person name="Benko-Iseppon A.M."/>
        </authorList>
    </citation>
    <scope>NUCLEOTIDE SEQUENCE [LARGE SCALE GENOMIC DNA]</scope>
    <source>
        <tissue evidence="2">Leaves</tissue>
    </source>
</reference>
<proteinExistence type="predicted"/>
<dbReference type="InterPro" id="IPR010516">
    <property type="entry name" value="SAP18"/>
</dbReference>
<organism evidence="2 3">
    <name type="scientific">Stylosanthes scabra</name>
    <dbReference type="NCBI Taxonomy" id="79078"/>
    <lineage>
        <taxon>Eukaryota</taxon>
        <taxon>Viridiplantae</taxon>
        <taxon>Streptophyta</taxon>
        <taxon>Embryophyta</taxon>
        <taxon>Tracheophyta</taxon>
        <taxon>Spermatophyta</taxon>
        <taxon>Magnoliopsida</taxon>
        <taxon>eudicotyledons</taxon>
        <taxon>Gunneridae</taxon>
        <taxon>Pentapetalae</taxon>
        <taxon>rosids</taxon>
        <taxon>fabids</taxon>
        <taxon>Fabales</taxon>
        <taxon>Fabaceae</taxon>
        <taxon>Papilionoideae</taxon>
        <taxon>50 kb inversion clade</taxon>
        <taxon>dalbergioids sensu lato</taxon>
        <taxon>Dalbergieae</taxon>
        <taxon>Pterocarpus clade</taxon>
        <taxon>Stylosanthes</taxon>
    </lineage>
</organism>
<feature type="region of interest" description="Disordered" evidence="1">
    <location>
        <begin position="1"/>
        <end position="53"/>
    </location>
</feature>
<accession>A0ABU6S9A5</accession>
<evidence type="ECO:0000256" key="1">
    <source>
        <dbReference type="SAM" id="MobiDB-lite"/>
    </source>
</evidence>
<name>A0ABU6S9A5_9FABA</name>
<protein>
    <submittedName>
        <fullName evidence="2">Uncharacterized protein</fullName>
    </submittedName>
</protein>
<gene>
    <name evidence="2" type="ORF">PIB30_023484</name>
</gene>
<keyword evidence="3" id="KW-1185">Reference proteome</keyword>
<comment type="caution">
    <text evidence="2">The sequence shown here is derived from an EMBL/GenBank/DDBJ whole genome shotgun (WGS) entry which is preliminary data.</text>
</comment>
<sequence>MGEEAPPLQWRPELYNLPLPDPEDDLPPSPPSSSSSSSSSSESDSEVEPEPEPFLIKTFFKHQRHHSQAEYAQALNGKLPKHHTLIHTWTLDISLREISNTVCTSNSISSSVFDSSLPIFNLIPSF</sequence>
<evidence type="ECO:0000313" key="2">
    <source>
        <dbReference type="EMBL" id="MED6132937.1"/>
    </source>
</evidence>
<evidence type="ECO:0000313" key="3">
    <source>
        <dbReference type="Proteomes" id="UP001341840"/>
    </source>
</evidence>
<dbReference type="InterPro" id="IPR042534">
    <property type="entry name" value="SAP18_sf"/>
</dbReference>
<dbReference type="EMBL" id="JASCZI010060497">
    <property type="protein sequence ID" value="MED6132937.1"/>
    <property type="molecule type" value="Genomic_DNA"/>
</dbReference>
<feature type="compositionally biased region" description="Low complexity" evidence="1">
    <location>
        <begin position="32"/>
        <end position="42"/>
    </location>
</feature>
<dbReference type="Pfam" id="PF06487">
    <property type="entry name" value="SAP18"/>
    <property type="match status" value="1"/>
</dbReference>
<dbReference type="Gene3D" id="3.10.20.550">
    <property type="entry name" value="ASAP complex, SAP18 subunit"/>
    <property type="match status" value="1"/>
</dbReference>